<name>C7NWM7_HALMD</name>
<dbReference type="EMBL" id="CP001688">
    <property type="protein sequence ID" value="ACV48237.1"/>
    <property type="molecule type" value="Genomic_DNA"/>
</dbReference>
<dbReference type="AlphaFoldDB" id="C7NWM7"/>
<protein>
    <submittedName>
        <fullName evidence="1">Uncharacterized protein</fullName>
    </submittedName>
</protein>
<accession>C7NWM7</accession>
<organism evidence="1 2">
    <name type="scientific">Halomicrobium mukohataei (strain ATCC 700874 / DSM 12286 / JCM 9738 / NCIMB 13541)</name>
    <name type="common">Haloarcula mukohataei</name>
    <dbReference type="NCBI Taxonomy" id="485914"/>
    <lineage>
        <taxon>Archaea</taxon>
        <taxon>Methanobacteriati</taxon>
        <taxon>Methanobacteriota</taxon>
        <taxon>Stenosarchaea group</taxon>
        <taxon>Halobacteria</taxon>
        <taxon>Halobacteriales</taxon>
        <taxon>Haloarculaceae</taxon>
        <taxon>Halomicrobium</taxon>
    </lineage>
</organism>
<evidence type="ECO:0000313" key="2">
    <source>
        <dbReference type="Proteomes" id="UP000001746"/>
    </source>
</evidence>
<dbReference type="HOGENOM" id="CLU_1021635_0_0_2"/>
<sequence>MTGGCLGLGVSADDDQTGAGVFQSHRYEGRQLIVQFQERAEIEEAVLVDRALDRQYQRIARPADRAYFDVVFPDRLESSLSKNLYVKAKTAGGWVSEWVWEPVHGAAKNIEVGSDGSVAFDIHNTGAAPLLVRFVGIYGDVPNSTVDLQADSFEREALEFGPGVVGAGDNRPLDPSRGDLVVGPGETARFETVYRPFAFEDGAPAGSCDGTERTGDIGIVHASGTITSYTFSYRGSGGRVAAETDASASQQGVEACDTVTTSR</sequence>
<evidence type="ECO:0000313" key="1">
    <source>
        <dbReference type="EMBL" id="ACV48237.1"/>
    </source>
</evidence>
<gene>
    <name evidence="1" type="ordered locus">Hmuk_2124</name>
</gene>
<keyword evidence="2" id="KW-1185">Reference proteome</keyword>
<dbReference type="eggNOG" id="arCOG07538">
    <property type="taxonomic scope" value="Archaea"/>
</dbReference>
<proteinExistence type="predicted"/>
<dbReference type="KEGG" id="hmu:Hmuk_2124"/>
<reference evidence="1 2" key="1">
    <citation type="journal article" date="2009" name="Stand. Genomic Sci.">
        <title>Complete genome sequence of Halomicrobium mukohataei type strain (arg-2).</title>
        <authorList>
            <person name="Tindall B.J."/>
            <person name="Schneider S."/>
            <person name="Lapidus A."/>
            <person name="Copeland A."/>
            <person name="Glavina Del Rio T."/>
            <person name="Nolan M."/>
            <person name="Lucas S."/>
            <person name="Chen F."/>
            <person name="Tice H."/>
            <person name="Cheng J.F."/>
            <person name="Saunders E."/>
            <person name="Bruce D."/>
            <person name="Goodwin L."/>
            <person name="Pitluck S."/>
            <person name="Mikhailova N."/>
            <person name="Pati A."/>
            <person name="Ivanova N."/>
            <person name="Mavrommatis K."/>
            <person name="Chen A."/>
            <person name="Palaniappan K."/>
            <person name="Chain P."/>
            <person name="Land M."/>
            <person name="Hauser L."/>
            <person name="Chang Y.J."/>
            <person name="Jeffries C.D."/>
            <person name="Brettin T."/>
            <person name="Han C."/>
            <person name="Rohde M."/>
            <person name="Goker M."/>
            <person name="Bristow J."/>
            <person name="Eisen J.A."/>
            <person name="Markowitz V."/>
            <person name="Hugenholtz P."/>
            <person name="Klenk H.P."/>
            <person name="Kyrpides N.C."/>
            <person name="Detter J.C."/>
        </authorList>
    </citation>
    <scope>NUCLEOTIDE SEQUENCE [LARGE SCALE GENOMIC DNA]</scope>
    <source>
        <strain evidence="2">ATCC 700874 / DSM 12286 / JCM 9738 / NCIMB 13541</strain>
    </source>
</reference>
<dbReference type="Proteomes" id="UP000001746">
    <property type="component" value="Chromosome"/>
</dbReference>